<name>A0A8A1M3T8_AJECA</name>
<organism evidence="3 4">
    <name type="scientific">Ajellomyces capsulatus</name>
    <name type="common">Darling's disease fungus</name>
    <name type="synonym">Histoplasma capsulatum</name>
    <dbReference type="NCBI Taxonomy" id="5037"/>
    <lineage>
        <taxon>Eukaryota</taxon>
        <taxon>Fungi</taxon>
        <taxon>Dikarya</taxon>
        <taxon>Ascomycota</taxon>
        <taxon>Pezizomycotina</taxon>
        <taxon>Eurotiomycetes</taxon>
        <taxon>Eurotiomycetidae</taxon>
        <taxon>Onygenales</taxon>
        <taxon>Ajellomycetaceae</taxon>
        <taxon>Histoplasma</taxon>
    </lineage>
</organism>
<feature type="transmembrane region" description="Helical" evidence="2">
    <location>
        <begin position="86"/>
        <end position="106"/>
    </location>
</feature>
<sequence>MVAEVHGTAHPMSLSSAKPASTCACSCSPAAPVSRVWGVSQGSSQQKPGSVGLCADSAALRLAARACQCVVPGSCAWSRLSQSKDLPVLVVGVWQLFGSCLVAVWLPCASAVVV</sequence>
<keyword evidence="2" id="KW-1133">Transmembrane helix</keyword>
<dbReference type="EMBL" id="CP069109">
    <property type="protein sequence ID" value="QSS59112.1"/>
    <property type="molecule type" value="Genomic_DNA"/>
</dbReference>
<accession>A0A8A1M3T8</accession>
<keyword evidence="2" id="KW-0812">Transmembrane</keyword>
<dbReference type="Proteomes" id="UP000663671">
    <property type="component" value="Chromosome 2"/>
</dbReference>
<reference evidence="3" key="1">
    <citation type="submission" date="2021-01" db="EMBL/GenBank/DDBJ databases">
        <title>Chromosome-level genome assembly of a human fungal pathogen reveals clustering of transcriptionally co-regulated genes.</title>
        <authorList>
            <person name="Voorhies M."/>
            <person name="Cohen S."/>
            <person name="Shea T.P."/>
            <person name="Petrus S."/>
            <person name="Munoz J.F."/>
            <person name="Poplawski S."/>
            <person name="Goldman W.E."/>
            <person name="Michael T."/>
            <person name="Cuomo C.A."/>
            <person name="Sil A."/>
            <person name="Beyhan S."/>
        </authorList>
    </citation>
    <scope>NUCLEOTIDE SEQUENCE</scope>
    <source>
        <strain evidence="3">WU24</strain>
    </source>
</reference>
<dbReference type="VEuPathDB" id="FungiDB:I7I51_08544"/>
<gene>
    <name evidence="3" type="ORF">I7I51_08544</name>
</gene>
<protein>
    <submittedName>
        <fullName evidence="3">Uncharacterized protein</fullName>
    </submittedName>
</protein>
<evidence type="ECO:0000313" key="4">
    <source>
        <dbReference type="Proteomes" id="UP000663671"/>
    </source>
</evidence>
<evidence type="ECO:0000256" key="2">
    <source>
        <dbReference type="SAM" id="Phobius"/>
    </source>
</evidence>
<keyword evidence="2" id="KW-0472">Membrane</keyword>
<evidence type="ECO:0000313" key="3">
    <source>
        <dbReference type="EMBL" id="QSS59112.1"/>
    </source>
</evidence>
<dbReference type="AlphaFoldDB" id="A0A8A1M3T8"/>
<feature type="region of interest" description="Disordered" evidence="1">
    <location>
        <begin position="1"/>
        <end position="22"/>
    </location>
</feature>
<proteinExistence type="predicted"/>
<evidence type="ECO:0000256" key="1">
    <source>
        <dbReference type="SAM" id="MobiDB-lite"/>
    </source>
</evidence>